<dbReference type="OrthoDB" id="215354at2"/>
<reference evidence="1 2" key="1">
    <citation type="submission" date="2019-02" db="EMBL/GenBank/DDBJ databases">
        <title>Deep-cultivation of Planctomycetes and their phenomic and genomic characterization uncovers novel biology.</title>
        <authorList>
            <person name="Wiegand S."/>
            <person name="Jogler M."/>
            <person name="Boedeker C."/>
            <person name="Pinto D."/>
            <person name="Vollmers J."/>
            <person name="Rivas-Marin E."/>
            <person name="Kohn T."/>
            <person name="Peeters S.H."/>
            <person name="Heuer A."/>
            <person name="Rast P."/>
            <person name="Oberbeckmann S."/>
            <person name="Bunk B."/>
            <person name="Jeske O."/>
            <person name="Meyerdierks A."/>
            <person name="Storesund J.E."/>
            <person name="Kallscheuer N."/>
            <person name="Luecker S."/>
            <person name="Lage O.M."/>
            <person name="Pohl T."/>
            <person name="Merkel B.J."/>
            <person name="Hornburger P."/>
            <person name="Mueller R.-W."/>
            <person name="Bruemmer F."/>
            <person name="Labrenz M."/>
            <person name="Spormann A.M."/>
            <person name="Op den Camp H."/>
            <person name="Overmann J."/>
            <person name="Amann R."/>
            <person name="Jetten M.S.M."/>
            <person name="Mascher T."/>
            <person name="Medema M.H."/>
            <person name="Devos D.P."/>
            <person name="Kaster A.-K."/>
            <person name="Ovreas L."/>
            <person name="Rohde M."/>
            <person name="Galperin M.Y."/>
            <person name="Jogler C."/>
        </authorList>
    </citation>
    <scope>NUCLEOTIDE SEQUENCE [LARGE SCALE GENOMIC DNA]</scope>
    <source>
        <strain evidence="1 2">V22</strain>
    </source>
</reference>
<keyword evidence="2" id="KW-1185">Reference proteome</keyword>
<sequence>MSAQCSHHGSSLYEEAYREAERHKWIESQKQGRDLGDFAIRDWYGNYWMLYCRHRRNEHISGEARWQEFESEKFGIRCNLVLTEGLLADRILDRIDAGLENLDIIQWAHEWGMPIDRVLHTLELIDVNRARVELPQTL</sequence>
<evidence type="ECO:0000313" key="2">
    <source>
        <dbReference type="Proteomes" id="UP000319976"/>
    </source>
</evidence>
<gene>
    <name evidence="1" type="ORF">V22_37000</name>
</gene>
<accession>A0A517TDI4</accession>
<protein>
    <submittedName>
        <fullName evidence="1">Uncharacterized protein</fullName>
    </submittedName>
</protein>
<name>A0A517TDI4_9PLAN</name>
<dbReference type="EMBL" id="CP036316">
    <property type="protein sequence ID" value="QDT66433.1"/>
    <property type="molecule type" value="Genomic_DNA"/>
</dbReference>
<organism evidence="1 2">
    <name type="scientific">Calycomorphotria hydatis</name>
    <dbReference type="NCBI Taxonomy" id="2528027"/>
    <lineage>
        <taxon>Bacteria</taxon>
        <taxon>Pseudomonadati</taxon>
        <taxon>Planctomycetota</taxon>
        <taxon>Planctomycetia</taxon>
        <taxon>Planctomycetales</taxon>
        <taxon>Planctomycetaceae</taxon>
        <taxon>Calycomorphotria</taxon>
    </lineage>
</organism>
<dbReference type="AlphaFoldDB" id="A0A517TDI4"/>
<dbReference type="RefSeq" id="WP_145265512.1">
    <property type="nucleotide sequence ID" value="NZ_CP036316.1"/>
</dbReference>
<proteinExistence type="predicted"/>
<dbReference type="KEGG" id="chya:V22_37000"/>
<dbReference type="Proteomes" id="UP000319976">
    <property type="component" value="Chromosome"/>
</dbReference>
<evidence type="ECO:0000313" key="1">
    <source>
        <dbReference type="EMBL" id="QDT66433.1"/>
    </source>
</evidence>